<sequence length="78" mass="8217">MRDPNANTGAAQGDTYIDVENLSGTDLADILIGNSGPNSLFGNGGDDRLEGWEGNDSSLVAMRTIPYSVAPTTTAWRD</sequence>
<dbReference type="KEGG" id="hgn:E6W36_15095"/>
<evidence type="ECO:0000313" key="2">
    <source>
        <dbReference type="Proteomes" id="UP000298714"/>
    </source>
</evidence>
<organism evidence="1 2">
    <name type="scientific">Hankyongella ginsenosidimutans</name>
    <dbReference type="NCBI Taxonomy" id="1763828"/>
    <lineage>
        <taxon>Bacteria</taxon>
        <taxon>Pseudomonadati</taxon>
        <taxon>Pseudomonadota</taxon>
        <taxon>Alphaproteobacteria</taxon>
        <taxon>Sphingomonadales</taxon>
        <taxon>Sphingomonadaceae</taxon>
        <taxon>Hankyongella</taxon>
    </lineage>
</organism>
<accession>A0A4D7BZ25</accession>
<name>A0A4D7BZ25_9SPHN</name>
<evidence type="ECO:0000313" key="1">
    <source>
        <dbReference type="EMBL" id="QCI80589.1"/>
    </source>
</evidence>
<dbReference type="Gene3D" id="2.150.10.10">
    <property type="entry name" value="Serralysin-like metalloprotease, C-terminal"/>
    <property type="match status" value="1"/>
</dbReference>
<reference evidence="2" key="1">
    <citation type="submission" date="2019-04" db="EMBL/GenBank/DDBJ databases">
        <title>Complete genome sequence of Sphingomonas sp. W1-2-3.</title>
        <authorList>
            <person name="Im W.T."/>
        </authorList>
    </citation>
    <scope>NUCLEOTIDE SEQUENCE [LARGE SCALE GENOMIC DNA]</scope>
    <source>
        <strain evidence="2">W1-2-3</strain>
    </source>
</reference>
<dbReference type="SUPFAM" id="SSF51120">
    <property type="entry name" value="beta-Roll"/>
    <property type="match status" value="1"/>
</dbReference>
<dbReference type="Pfam" id="PF00353">
    <property type="entry name" value="HemolysinCabind"/>
    <property type="match status" value="1"/>
</dbReference>
<dbReference type="InterPro" id="IPR011049">
    <property type="entry name" value="Serralysin-like_metalloprot_C"/>
</dbReference>
<gene>
    <name evidence="1" type="ORF">E6W36_15095</name>
</gene>
<dbReference type="InterPro" id="IPR001343">
    <property type="entry name" value="Hemolysn_Ca-bd"/>
</dbReference>
<dbReference type="AlphaFoldDB" id="A0A4D7BZ25"/>
<dbReference type="GO" id="GO:0005509">
    <property type="term" value="F:calcium ion binding"/>
    <property type="evidence" value="ECO:0007669"/>
    <property type="project" value="InterPro"/>
</dbReference>
<dbReference type="EMBL" id="CP039704">
    <property type="protein sequence ID" value="QCI80589.1"/>
    <property type="molecule type" value="Genomic_DNA"/>
</dbReference>
<keyword evidence="2" id="KW-1185">Reference proteome</keyword>
<evidence type="ECO:0008006" key="3">
    <source>
        <dbReference type="Google" id="ProtNLM"/>
    </source>
</evidence>
<dbReference type="Proteomes" id="UP000298714">
    <property type="component" value="Chromosome"/>
</dbReference>
<proteinExistence type="predicted"/>
<protein>
    <recommendedName>
        <fullName evidence="3">Calcium-binding protein</fullName>
    </recommendedName>
</protein>